<reference evidence="2 3" key="1">
    <citation type="submission" date="2019-06" db="EMBL/GenBank/DDBJ databases">
        <title>Whole genome shotgun sequence of Cellulosimicrobium cellulans NBRC 15516.</title>
        <authorList>
            <person name="Hosoyama A."/>
            <person name="Uohara A."/>
            <person name="Ohji S."/>
            <person name="Ichikawa N."/>
        </authorList>
    </citation>
    <scope>NUCLEOTIDE SEQUENCE [LARGE SCALE GENOMIC DNA]</scope>
    <source>
        <strain evidence="2 3">NBRC 15516</strain>
    </source>
</reference>
<dbReference type="Pfam" id="PF18864">
    <property type="entry name" value="AbiTii"/>
    <property type="match status" value="1"/>
</dbReference>
<evidence type="ECO:0000313" key="2">
    <source>
        <dbReference type="EMBL" id="GED11283.1"/>
    </source>
</evidence>
<accession>A0A4Y4E2Q2</accession>
<protein>
    <recommendedName>
        <fullName evidence="1">AbiTii domain-containing protein</fullName>
    </recommendedName>
</protein>
<dbReference type="AlphaFoldDB" id="A0A4Y4E2Q2"/>
<evidence type="ECO:0000313" key="3">
    <source>
        <dbReference type="Proteomes" id="UP000316659"/>
    </source>
</evidence>
<proteinExistence type="predicted"/>
<organism evidence="2 3">
    <name type="scientific">Cellulosimicrobium cellulans</name>
    <name type="common">Arthrobacter luteus</name>
    <dbReference type="NCBI Taxonomy" id="1710"/>
    <lineage>
        <taxon>Bacteria</taxon>
        <taxon>Bacillati</taxon>
        <taxon>Actinomycetota</taxon>
        <taxon>Actinomycetes</taxon>
        <taxon>Micrococcales</taxon>
        <taxon>Promicromonosporaceae</taxon>
        <taxon>Cellulosimicrobium</taxon>
    </lineage>
</organism>
<gene>
    <name evidence="2" type="ORF">CCE02nite_32820</name>
</gene>
<sequence length="322" mass="34661">MGTTIYSAIVTETLLRSLRERLLDESEPLAGLLRKCLLLGAETGSTALRDWARKELNGYGEDDEVPEYRKVGTVLSVDSMNAHALTRGQIVDRIHMPSECWDYVHDSLALKQPIEELEQLAAREQVSFTNPRLAYAQAVWDRSLGEFQSIVSLSYVTSGSALTGILGQIRTQLVDLVADLTADTPLTALPRKEQVDAAVQHRLGQGGDVYNTTIHQADGPLAIGAKAKASTEGLTVEDAMKLLDRVQQMAGEVEAGQRSELMDAVAELRGAIEQGSPDTGDVVKKVGRLRRLADRIGVPSVSAAIGGASQALTELAVNGAFN</sequence>
<evidence type="ECO:0000259" key="1">
    <source>
        <dbReference type="Pfam" id="PF18864"/>
    </source>
</evidence>
<comment type="caution">
    <text evidence="2">The sequence shown here is derived from an EMBL/GenBank/DDBJ whole genome shotgun (WGS) entry which is preliminary data.</text>
</comment>
<dbReference type="InterPro" id="IPR041304">
    <property type="entry name" value="AbiTii"/>
</dbReference>
<dbReference type="EMBL" id="BJNZ01000027">
    <property type="protein sequence ID" value="GED11283.1"/>
    <property type="molecule type" value="Genomic_DNA"/>
</dbReference>
<feature type="domain" description="AbiTii" evidence="1">
    <location>
        <begin position="14"/>
        <end position="198"/>
    </location>
</feature>
<dbReference type="Proteomes" id="UP000316659">
    <property type="component" value="Unassembled WGS sequence"/>
</dbReference>
<name>A0A4Y4E2Q2_CELCE</name>